<evidence type="ECO:0000313" key="9">
    <source>
        <dbReference type="Proteomes" id="UP001217838"/>
    </source>
</evidence>
<gene>
    <name evidence="8" type="ORF">POL58_17735</name>
</gene>
<dbReference type="RefSeq" id="WP_271999398.1">
    <property type="nucleotide sequence ID" value="NZ_JAQNDN010000010.1"/>
</dbReference>
<keyword evidence="9" id="KW-1185">Reference proteome</keyword>
<dbReference type="Proteomes" id="UP001217838">
    <property type="component" value="Unassembled WGS sequence"/>
</dbReference>
<dbReference type="InterPro" id="IPR009056">
    <property type="entry name" value="Cyt_c-like_dom"/>
</dbReference>
<evidence type="ECO:0000313" key="8">
    <source>
        <dbReference type="EMBL" id="MDC0669600.1"/>
    </source>
</evidence>
<comment type="caution">
    <text evidence="8">The sequence shown here is derived from an EMBL/GenBank/DDBJ whole genome shotgun (WGS) entry which is preliminary data.</text>
</comment>
<feature type="signal peptide" evidence="6">
    <location>
        <begin position="1"/>
        <end position="17"/>
    </location>
</feature>
<keyword evidence="3 4" id="KW-0408">Iron</keyword>
<protein>
    <recommendedName>
        <fullName evidence="7">Cytochrome c domain-containing protein</fullName>
    </recommendedName>
</protein>
<name>A0ABT5B663_9BACT</name>
<accession>A0ABT5B663</accession>
<dbReference type="PROSITE" id="PS51257">
    <property type="entry name" value="PROKAR_LIPOPROTEIN"/>
    <property type="match status" value="1"/>
</dbReference>
<feature type="compositionally biased region" description="Gly residues" evidence="5">
    <location>
        <begin position="21"/>
        <end position="33"/>
    </location>
</feature>
<evidence type="ECO:0000256" key="4">
    <source>
        <dbReference type="PROSITE-ProRule" id="PRU00433"/>
    </source>
</evidence>
<dbReference type="PANTHER" id="PTHR30600">
    <property type="entry name" value="CYTOCHROME C PEROXIDASE-RELATED"/>
    <property type="match status" value="1"/>
</dbReference>
<feature type="compositionally biased region" description="Low complexity" evidence="5">
    <location>
        <begin position="34"/>
        <end position="87"/>
    </location>
</feature>
<proteinExistence type="predicted"/>
<dbReference type="InterPro" id="IPR036909">
    <property type="entry name" value="Cyt_c-like_dom_sf"/>
</dbReference>
<dbReference type="PROSITE" id="PS51007">
    <property type="entry name" value="CYTC"/>
    <property type="match status" value="1"/>
</dbReference>
<dbReference type="Gene3D" id="1.10.760.10">
    <property type="entry name" value="Cytochrome c-like domain"/>
    <property type="match status" value="1"/>
</dbReference>
<keyword evidence="2 4" id="KW-0479">Metal-binding</keyword>
<evidence type="ECO:0000256" key="2">
    <source>
        <dbReference type="ARBA" id="ARBA00022723"/>
    </source>
</evidence>
<dbReference type="InterPro" id="IPR051395">
    <property type="entry name" value="Cytochrome_c_Peroxidase/MauG"/>
</dbReference>
<evidence type="ECO:0000256" key="6">
    <source>
        <dbReference type="SAM" id="SignalP"/>
    </source>
</evidence>
<dbReference type="PANTHER" id="PTHR30600:SF9">
    <property type="entry name" value="BLR7738 PROTEIN"/>
    <property type="match status" value="1"/>
</dbReference>
<evidence type="ECO:0000256" key="3">
    <source>
        <dbReference type="ARBA" id="ARBA00023004"/>
    </source>
</evidence>
<feature type="region of interest" description="Disordered" evidence="5">
    <location>
        <begin position="20"/>
        <end position="108"/>
    </location>
</feature>
<keyword evidence="1 4" id="KW-0349">Heme</keyword>
<evidence type="ECO:0000259" key="7">
    <source>
        <dbReference type="PROSITE" id="PS51007"/>
    </source>
</evidence>
<reference evidence="8 9" key="1">
    <citation type="submission" date="2022-11" db="EMBL/GenBank/DDBJ databases">
        <title>Minimal conservation of predation-associated metabolite biosynthetic gene clusters underscores biosynthetic potential of Myxococcota including descriptions for ten novel species: Archangium lansinium sp. nov., Myxococcus landrumus sp. nov., Nannocystis bai.</title>
        <authorList>
            <person name="Ahearne A."/>
            <person name="Stevens C."/>
            <person name="Dowd S."/>
        </authorList>
    </citation>
    <scope>NUCLEOTIDE SEQUENCE [LARGE SCALE GENOMIC DNA]</scope>
    <source>
        <strain evidence="8 9">NCELM</strain>
    </source>
</reference>
<sequence length="540" mass="58041">MSWRSLGAFSVSLSLWAACGDAGGGSQSGGGSDGDTSGDASGKSDGATADASDGEPTSAGSEGTGTTTGAPTTGATGTGDGSSTTGDPGFGPGPWDQGVFIPPEPQKDGDPALGYEALLTKGYVSCGVPWGLWPLVKPIVGTWAERAPLPGRTGKNAEVPYHWTVHNKNGADIVSQNCLQCHAGSFNGQLVVGLGTADFDFTDDISQMLQNVWIPDIPIPGLEEFTRFLNRTKALGPETVMRTVGTNPAEMIAVTLVAHRDKDTLEWYDELQYPLPDMTVASDPPPWWRAKKKNALFYNGMARGDHRGTMMLASALCTDSVEEAEQIDSYFHHIQAFIRSVQAPKYPLAIDAALANEGEGVFLANCAGCHGTYAADDSQDTYPNLLFPLDVIGTDPVVAEGGTKYAPYLVDWYNDSWFGKITRMEPANPFPGYMAPPLDGVWATGPFLHNGSVPTIELVLDSTRRPKYWKRVDFDSTNFDEDALGWPFVELPYGQVGASDDERKFVYDTTFIAHSNAGHTFGDHLTDTQRRAVLEYLKTL</sequence>
<keyword evidence="6" id="KW-0732">Signal</keyword>
<dbReference type="SUPFAM" id="SSF46626">
    <property type="entry name" value="Cytochrome c"/>
    <property type="match status" value="1"/>
</dbReference>
<organism evidence="8 9">
    <name type="scientific">Nannocystis radixulma</name>
    <dbReference type="NCBI Taxonomy" id="2995305"/>
    <lineage>
        <taxon>Bacteria</taxon>
        <taxon>Pseudomonadati</taxon>
        <taxon>Myxococcota</taxon>
        <taxon>Polyangia</taxon>
        <taxon>Nannocystales</taxon>
        <taxon>Nannocystaceae</taxon>
        <taxon>Nannocystis</taxon>
    </lineage>
</organism>
<evidence type="ECO:0000256" key="1">
    <source>
        <dbReference type="ARBA" id="ARBA00022617"/>
    </source>
</evidence>
<dbReference type="Pfam" id="PF21419">
    <property type="entry name" value="RoxA-like_Cyt-c"/>
    <property type="match status" value="1"/>
</dbReference>
<evidence type="ECO:0000256" key="5">
    <source>
        <dbReference type="SAM" id="MobiDB-lite"/>
    </source>
</evidence>
<feature type="domain" description="Cytochrome c" evidence="7">
    <location>
        <begin position="353"/>
        <end position="540"/>
    </location>
</feature>
<dbReference type="EMBL" id="JAQNDN010000010">
    <property type="protein sequence ID" value="MDC0669600.1"/>
    <property type="molecule type" value="Genomic_DNA"/>
</dbReference>
<feature type="chain" id="PRO_5045958797" description="Cytochrome c domain-containing protein" evidence="6">
    <location>
        <begin position="18"/>
        <end position="540"/>
    </location>
</feature>